<keyword evidence="1" id="KW-0732">Signal</keyword>
<dbReference type="Proteomes" id="UP000799766">
    <property type="component" value="Unassembled WGS sequence"/>
</dbReference>
<dbReference type="OrthoDB" id="1668230at2759"/>
<reference evidence="2" key="1">
    <citation type="journal article" date="2020" name="Stud. Mycol.">
        <title>101 Dothideomycetes genomes: a test case for predicting lifestyles and emergence of pathogens.</title>
        <authorList>
            <person name="Haridas S."/>
            <person name="Albert R."/>
            <person name="Binder M."/>
            <person name="Bloem J."/>
            <person name="Labutti K."/>
            <person name="Salamov A."/>
            <person name="Andreopoulos B."/>
            <person name="Baker S."/>
            <person name="Barry K."/>
            <person name="Bills G."/>
            <person name="Bluhm B."/>
            <person name="Cannon C."/>
            <person name="Castanera R."/>
            <person name="Culley D."/>
            <person name="Daum C."/>
            <person name="Ezra D."/>
            <person name="Gonzalez J."/>
            <person name="Henrissat B."/>
            <person name="Kuo A."/>
            <person name="Liang C."/>
            <person name="Lipzen A."/>
            <person name="Lutzoni F."/>
            <person name="Magnuson J."/>
            <person name="Mondo S."/>
            <person name="Nolan M."/>
            <person name="Ohm R."/>
            <person name="Pangilinan J."/>
            <person name="Park H.-J."/>
            <person name="Ramirez L."/>
            <person name="Alfaro M."/>
            <person name="Sun H."/>
            <person name="Tritt A."/>
            <person name="Yoshinaga Y."/>
            <person name="Zwiers L.-H."/>
            <person name="Turgeon B."/>
            <person name="Goodwin S."/>
            <person name="Spatafora J."/>
            <person name="Crous P."/>
            <person name="Grigoriev I."/>
        </authorList>
    </citation>
    <scope>NUCLEOTIDE SEQUENCE</scope>
    <source>
        <strain evidence="2">ATCC 16933</strain>
    </source>
</reference>
<evidence type="ECO:0008006" key="4">
    <source>
        <dbReference type="Google" id="ProtNLM"/>
    </source>
</evidence>
<keyword evidence="3" id="KW-1185">Reference proteome</keyword>
<proteinExistence type="predicted"/>
<dbReference type="AlphaFoldDB" id="A0A6A6NUE7"/>
<protein>
    <recommendedName>
        <fullName evidence="4">Protein kinase domain-containing protein</fullName>
    </recommendedName>
</protein>
<name>A0A6A6NUE7_9PEZI</name>
<dbReference type="EMBL" id="MU001688">
    <property type="protein sequence ID" value="KAF2455117.1"/>
    <property type="molecule type" value="Genomic_DNA"/>
</dbReference>
<feature type="signal peptide" evidence="1">
    <location>
        <begin position="1"/>
        <end position="22"/>
    </location>
</feature>
<evidence type="ECO:0000313" key="3">
    <source>
        <dbReference type="Proteomes" id="UP000799766"/>
    </source>
</evidence>
<evidence type="ECO:0000313" key="2">
    <source>
        <dbReference type="EMBL" id="KAF2455117.1"/>
    </source>
</evidence>
<feature type="chain" id="PRO_5025689543" description="Protein kinase domain-containing protein" evidence="1">
    <location>
        <begin position="23"/>
        <end position="85"/>
    </location>
</feature>
<accession>A0A6A6NUE7</accession>
<organism evidence="2 3">
    <name type="scientific">Lineolata rhizophorae</name>
    <dbReference type="NCBI Taxonomy" id="578093"/>
    <lineage>
        <taxon>Eukaryota</taxon>
        <taxon>Fungi</taxon>
        <taxon>Dikarya</taxon>
        <taxon>Ascomycota</taxon>
        <taxon>Pezizomycotina</taxon>
        <taxon>Dothideomycetes</taxon>
        <taxon>Dothideomycetes incertae sedis</taxon>
        <taxon>Lineolatales</taxon>
        <taxon>Lineolataceae</taxon>
        <taxon>Lineolata</taxon>
    </lineage>
</organism>
<sequence length="85" mass="9398">MPNTVKSDLLALGSTLYGLVVGEAPYSGAGDDEIARRYAREVFPDLTGTFCGDVILDCWKGEFPPAEDAYLRYKEVTGGYCRRRL</sequence>
<gene>
    <name evidence="2" type="ORF">BDY21DRAFT_79380</name>
</gene>
<evidence type="ECO:0000256" key="1">
    <source>
        <dbReference type="SAM" id="SignalP"/>
    </source>
</evidence>